<sequence>MQEAAVAVIGVAESAGLSSFTLVGASLGADVSFRLALQRPASVPTMVLVSPTCVAPGQATWGNTAELARKAMLAHPEDLAIASPDSSRTTILAGLAERWRTEENTAIDLLPELSAATLVVFGQEDRLVASEAGGLWKGRVPNCSISYVYDAGHAIGVDRPDALADVVLDFVERRETFIVEKRSSVINP</sequence>
<dbReference type="Pfam" id="PF12697">
    <property type="entry name" value="Abhydrolase_6"/>
    <property type="match status" value="1"/>
</dbReference>
<evidence type="ECO:0000313" key="3">
    <source>
        <dbReference type="Proteomes" id="UP001174909"/>
    </source>
</evidence>
<name>A0AA35QZL5_GEOBA</name>
<comment type="caution">
    <text evidence="2">The sequence shown here is derived from an EMBL/GenBank/DDBJ whole genome shotgun (WGS) entry which is preliminary data.</text>
</comment>
<dbReference type="PANTHER" id="PTHR43194:SF2">
    <property type="entry name" value="PEROXISOMAL MEMBRANE PROTEIN LPX1"/>
    <property type="match status" value="1"/>
</dbReference>
<organism evidence="2 3">
    <name type="scientific">Geodia barretti</name>
    <name type="common">Barrett's horny sponge</name>
    <dbReference type="NCBI Taxonomy" id="519541"/>
    <lineage>
        <taxon>Eukaryota</taxon>
        <taxon>Metazoa</taxon>
        <taxon>Porifera</taxon>
        <taxon>Demospongiae</taxon>
        <taxon>Heteroscleromorpha</taxon>
        <taxon>Tetractinellida</taxon>
        <taxon>Astrophorina</taxon>
        <taxon>Geodiidae</taxon>
        <taxon>Geodia</taxon>
    </lineage>
</organism>
<dbReference type="EMBL" id="CASHTH010000277">
    <property type="protein sequence ID" value="CAI7996730.1"/>
    <property type="molecule type" value="Genomic_DNA"/>
</dbReference>
<accession>A0AA35QZL5</accession>
<dbReference type="InterPro" id="IPR029058">
    <property type="entry name" value="AB_hydrolase_fold"/>
</dbReference>
<dbReference type="InterPro" id="IPR000073">
    <property type="entry name" value="AB_hydrolase_1"/>
</dbReference>
<dbReference type="PANTHER" id="PTHR43194">
    <property type="entry name" value="HYDROLASE ALPHA/BETA FOLD FAMILY"/>
    <property type="match status" value="1"/>
</dbReference>
<feature type="domain" description="AB hydrolase-1" evidence="1">
    <location>
        <begin position="17"/>
        <end position="166"/>
    </location>
</feature>
<dbReference type="InterPro" id="IPR050228">
    <property type="entry name" value="Carboxylesterase_BioH"/>
</dbReference>
<dbReference type="Gene3D" id="3.40.50.1820">
    <property type="entry name" value="alpha/beta hydrolase"/>
    <property type="match status" value="1"/>
</dbReference>
<gene>
    <name evidence="2" type="ORF">GBAR_LOCUS1943</name>
</gene>
<dbReference type="Proteomes" id="UP001174909">
    <property type="component" value="Unassembled WGS sequence"/>
</dbReference>
<dbReference type="SUPFAM" id="SSF53474">
    <property type="entry name" value="alpha/beta-Hydrolases"/>
    <property type="match status" value="1"/>
</dbReference>
<proteinExistence type="predicted"/>
<reference evidence="2" key="1">
    <citation type="submission" date="2023-03" db="EMBL/GenBank/DDBJ databases">
        <authorList>
            <person name="Steffen K."/>
            <person name="Cardenas P."/>
        </authorList>
    </citation>
    <scope>NUCLEOTIDE SEQUENCE</scope>
</reference>
<protein>
    <recommendedName>
        <fullName evidence="1">AB hydrolase-1 domain-containing protein</fullName>
    </recommendedName>
</protein>
<keyword evidence="3" id="KW-1185">Reference proteome</keyword>
<evidence type="ECO:0000259" key="1">
    <source>
        <dbReference type="Pfam" id="PF12697"/>
    </source>
</evidence>
<dbReference type="AlphaFoldDB" id="A0AA35QZL5"/>
<evidence type="ECO:0000313" key="2">
    <source>
        <dbReference type="EMBL" id="CAI7996730.1"/>
    </source>
</evidence>